<evidence type="ECO:0000313" key="3">
    <source>
        <dbReference type="EMBL" id="AVX03750.1"/>
    </source>
</evidence>
<dbReference type="RefSeq" id="WP_117395280.1">
    <property type="nucleotide sequence ID" value="NZ_CP021330.1"/>
</dbReference>
<evidence type="ECO:0008006" key="5">
    <source>
        <dbReference type="Google" id="ProtNLM"/>
    </source>
</evidence>
<dbReference type="AlphaFoldDB" id="A0A2R4MCM2"/>
<dbReference type="KEGG" id="mmyr:MXMO3_01219"/>
<keyword evidence="2" id="KW-0175">Coiled coil</keyword>
<evidence type="ECO:0000256" key="2">
    <source>
        <dbReference type="SAM" id="Coils"/>
    </source>
</evidence>
<comment type="similarity">
    <text evidence="1">Belongs to the PspA/Vipp/IM30 family.</text>
</comment>
<reference evidence="3 4" key="1">
    <citation type="submission" date="2017-05" db="EMBL/GenBank/DDBJ databases">
        <title>Genome Analysis of Maritalea myrionectae HL2708#5.</title>
        <authorList>
            <consortium name="Cotde Inc.-PKNU"/>
            <person name="Jang D."/>
            <person name="Oh H.-M."/>
        </authorList>
    </citation>
    <scope>NUCLEOTIDE SEQUENCE [LARGE SCALE GENOMIC DNA]</scope>
    <source>
        <strain evidence="3 4">HL2708#5</strain>
    </source>
</reference>
<dbReference type="InterPro" id="IPR007157">
    <property type="entry name" value="PspA_VIPP1"/>
</dbReference>
<accession>A0A2R4MCM2</accession>
<dbReference type="STRING" id="1122213.GCA_000423365_01577"/>
<keyword evidence="4" id="KW-1185">Reference proteome</keyword>
<protein>
    <recommendedName>
        <fullName evidence="5">PspA/IM30 family protein</fullName>
    </recommendedName>
</protein>
<dbReference type="Proteomes" id="UP000258927">
    <property type="component" value="Chromosome"/>
</dbReference>
<name>A0A2R4MCM2_9HYPH</name>
<organism evidence="3 4">
    <name type="scientific">Maritalea myrionectae</name>
    <dbReference type="NCBI Taxonomy" id="454601"/>
    <lineage>
        <taxon>Bacteria</taxon>
        <taxon>Pseudomonadati</taxon>
        <taxon>Pseudomonadota</taxon>
        <taxon>Alphaproteobacteria</taxon>
        <taxon>Hyphomicrobiales</taxon>
        <taxon>Devosiaceae</taxon>
        <taxon>Maritalea</taxon>
    </lineage>
</organism>
<gene>
    <name evidence="3" type="ORF">MXMO3_01219</name>
</gene>
<feature type="coiled-coil region" evidence="2">
    <location>
        <begin position="94"/>
        <end position="128"/>
    </location>
</feature>
<sequence>MINMFSTLMKSFSAKAEDRIVDEYAVELIEQKVREAEAGLAGAKRTLASLIMRQRSEEKILNSITVRARDLEKRATAALDAGRDELAQDAAEAIADIENEATVRRATMDELERRVSRTKMAVEKAHRRIIDLKQGLITARAIDADRRTHKSLDRSLSNGSAIHEAEALIARVTNSSDPLEESNILDEIDSSLSKADIGDRMARAGFGEKSKIEATDVIARLKSQQN</sequence>
<dbReference type="EMBL" id="CP021330">
    <property type="protein sequence ID" value="AVX03750.1"/>
    <property type="molecule type" value="Genomic_DNA"/>
</dbReference>
<evidence type="ECO:0000313" key="4">
    <source>
        <dbReference type="Proteomes" id="UP000258927"/>
    </source>
</evidence>
<proteinExistence type="inferred from homology"/>
<dbReference type="Pfam" id="PF04012">
    <property type="entry name" value="PspA_IM30"/>
    <property type="match status" value="1"/>
</dbReference>
<evidence type="ECO:0000256" key="1">
    <source>
        <dbReference type="ARBA" id="ARBA00043985"/>
    </source>
</evidence>